<name>B8CHL2_SHEPW</name>
<dbReference type="eggNOG" id="COG0318">
    <property type="taxonomic scope" value="Bacteria"/>
</dbReference>
<evidence type="ECO:0000313" key="2">
    <source>
        <dbReference type="EMBL" id="ACJ27139.1"/>
    </source>
</evidence>
<accession>B8CHL2</accession>
<keyword evidence="3" id="KW-1185">Reference proteome</keyword>
<dbReference type="KEGG" id="swp:swp_0302"/>
<sequence length="470" mass="52600">MVIQNIVVKKDMTQLLKSWLSQGPTAQQLISFNHHNIVTGSVFSSQVAHLHQQLVSSIEKRWLLSCESSDMFAVGLCAGLLAGKQIILPANTQAGTLSELTHEFEGVISDLPLCEGKAFLRLDKELNLPTSTWPQLTQWGELLLFTSGSSGKPKKIAKSLSQLDAEVSVLEHTFAEHLPHCSVISTVSHQHIYGLLFKILWPLAASRPFLSDLVEYPETLSYYANLFPNLCLISSPAQLSRLPDALDNEPQIRAPSLVFSSGGPLSFDAAMAVKHCYGKLPTEVFGSTETGGVGYRQQHSPLEPWQTFAKIEIKRDTADGALQLRSPYLEDDDWLRCEDKISIVADGQFTLEGRLDRIIKVEEKRLSLVQMESLLESHPYVIKAALLMLEQPRTQLGAAIELSPQGIEQLKLDGKLALNNQFKQHLLSQFERVTLPRRWRYPEQLPQDLQGKRVHSTMLALFDIDKFKSK</sequence>
<dbReference type="Pfam" id="PF00501">
    <property type="entry name" value="AMP-binding"/>
    <property type="match status" value="1"/>
</dbReference>
<evidence type="ECO:0000259" key="1">
    <source>
        <dbReference type="Pfam" id="PF00501"/>
    </source>
</evidence>
<dbReference type="EMBL" id="CP000472">
    <property type="protein sequence ID" value="ACJ27139.1"/>
    <property type="molecule type" value="Genomic_DNA"/>
</dbReference>
<dbReference type="Gene3D" id="3.40.50.12780">
    <property type="entry name" value="N-terminal domain of ligase-like"/>
    <property type="match status" value="1"/>
</dbReference>
<protein>
    <submittedName>
        <fullName evidence="2">Surfactin synthetase, putative</fullName>
    </submittedName>
</protein>
<dbReference type="AlphaFoldDB" id="B8CHL2"/>
<dbReference type="PANTHER" id="PTHR45398:SF1">
    <property type="entry name" value="ENZYME, PUTATIVE (JCVI)-RELATED"/>
    <property type="match status" value="1"/>
</dbReference>
<organism evidence="2 3">
    <name type="scientific">Shewanella piezotolerans (strain WP3 / JCM 13877)</name>
    <dbReference type="NCBI Taxonomy" id="225849"/>
    <lineage>
        <taxon>Bacteria</taxon>
        <taxon>Pseudomonadati</taxon>
        <taxon>Pseudomonadota</taxon>
        <taxon>Gammaproteobacteria</taxon>
        <taxon>Alteromonadales</taxon>
        <taxon>Shewanellaceae</taxon>
        <taxon>Shewanella</taxon>
    </lineage>
</organism>
<feature type="domain" description="AMP-dependent synthetase/ligase" evidence="1">
    <location>
        <begin position="143"/>
        <end position="296"/>
    </location>
</feature>
<dbReference type="PROSITE" id="PS00455">
    <property type="entry name" value="AMP_BINDING"/>
    <property type="match status" value="1"/>
</dbReference>
<dbReference type="InterPro" id="IPR020845">
    <property type="entry name" value="AMP-binding_CS"/>
</dbReference>
<dbReference type="InterPro" id="IPR000873">
    <property type="entry name" value="AMP-dep_synth/lig_dom"/>
</dbReference>
<evidence type="ECO:0000313" key="3">
    <source>
        <dbReference type="Proteomes" id="UP000000753"/>
    </source>
</evidence>
<dbReference type="SUPFAM" id="SSF56801">
    <property type="entry name" value="Acetyl-CoA synthetase-like"/>
    <property type="match status" value="1"/>
</dbReference>
<dbReference type="STRING" id="225849.swp_0302"/>
<dbReference type="HOGENOM" id="CLU_026234_0_1_6"/>
<proteinExistence type="predicted"/>
<dbReference type="PANTHER" id="PTHR45398">
    <property type="match status" value="1"/>
</dbReference>
<dbReference type="Gene3D" id="3.30.300.30">
    <property type="match status" value="1"/>
</dbReference>
<dbReference type="Proteomes" id="UP000000753">
    <property type="component" value="Chromosome"/>
</dbReference>
<reference evidence="2 3" key="1">
    <citation type="journal article" date="2008" name="PLoS ONE">
        <title>Environmental adaptation: genomic analysis of the piezotolerant and psychrotolerant deep-sea iron reducing bacterium Shewanella piezotolerans WP3.</title>
        <authorList>
            <person name="Wang F."/>
            <person name="Wang J."/>
            <person name="Jian H."/>
            <person name="Zhang B."/>
            <person name="Li S."/>
            <person name="Wang F."/>
            <person name="Zeng X."/>
            <person name="Gao L."/>
            <person name="Bartlett D.H."/>
            <person name="Yu J."/>
            <person name="Hu S."/>
            <person name="Xiao X."/>
        </authorList>
    </citation>
    <scope>NUCLEOTIDE SEQUENCE [LARGE SCALE GENOMIC DNA]</scope>
    <source>
        <strain evidence="3">WP3 / JCM 13877</strain>
    </source>
</reference>
<gene>
    <name evidence="2" type="ordered locus">swp_0302</name>
</gene>
<dbReference type="InterPro" id="IPR045851">
    <property type="entry name" value="AMP-bd_C_sf"/>
</dbReference>
<dbReference type="InterPro" id="IPR042099">
    <property type="entry name" value="ANL_N_sf"/>
</dbReference>